<dbReference type="AlphaFoldDB" id="A0A9W9Q0F0"/>
<comment type="caution">
    <text evidence="2">The sequence shown here is derived from an EMBL/GenBank/DDBJ whole genome shotgun (WGS) entry which is preliminary data.</text>
</comment>
<proteinExistence type="predicted"/>
<dbReference type="Gene3D" id="3.40.50.12780">
    <property type="entry name" value="N-terminal domain of ligase-like"/>
    <property type="match status" value="1"/>
</dbReference>
<feature type="domain" description="AMP-dependent synthetase/ligase" evidence="1">
    <location>
        <begin position="22"/>
        <end position="385"/>
    </location>
</feature>
<evidence type="ECO:0000259" key="1">
    <source>
        <dbReference type="Pfam" id="PF00501"/>
    </source>
</evidence>
<sequence length="569" mass="63485">MTVPQTPTLPKDPLFSRLLEIAAQKDDKIIVNDCSRGTQFGYRRILDGTVKLQQRLQRLLDKSILDNPGGFYIALLAPNGYEFITGVLAVLAIGGVVVPMPTGALPAEASYILQQCDARCLLVTSELVSLAAQIREEINIPSLLIDESTSDDAKSLFPVTSYILDPALAVSEEIPSILFFTSGTTGPPKGVLHARRTINKYARQKEWPEPNDELCIIPRGAFWSIYFTKLFQMLLTGVRIEVHNFGRNYNLIWEKLREQTATKIVLSPTFWYGMMKYFQNHISVELPEDVVAEYINGARYLRDACATGAMPSSRIKEFWQDMNGGRPLKVLYGSTETQEIAVCGMGLKGLEDDLGTPLPNVVMKLSGGEEGEVLVKTASLFLGYLNSPDATAKRLDPEGFFKTGDLAILQNGRYIFKGRANMDLFKFYTYKVPRGEVEAALTALPYVAEGYILPVADPQCDTRTAALVRFHASNNCLDNKKIDLHTLRCDLAMNSRIPAYQLPTVLRILKEHESVPRTWSDKTAMAKAVQAFFPQDSEDQICGEETEVMDVSGFMKMKTTKLWELSGMR</sequence>
<dbReference type="Proteomes" id="UP001147746">
    <property type="component" value="Unassembled WGS sequence"/>
</dbReference>
<evidence type="ECO:0000313" key="3">
    <source>
        <dbReference type="Proteomes" id="UP001147746"/>
    </source>
</evidence>
<dbReference type="InterPro" id="IPR020845">
    <property type="entry name" value="AMP-binding_CS"/>
</dbReference>
<name>A0A9W9Q0F0_9EURO</name>
<reference evidence="2" key="1">
    <citation type="submission" date="2022-12" db="EMBL/GenBank/DDBJ databases">
        <authorList>
            <person name="Petersen C."/>
        </authorList>
    </citation>
    <scope>NUCLEOTIDE SEQUENCE</scope>
    <source>
        <strain evidence="2">IBT 21472</strain>
    </source>
</reference>
<dbReference type="InterPro" id="IPR045851">
    <property type="entry name" value="AMP-bd_C_sf"/>
</dbReference>
<protein>
    <submittedName>
        <fullName evidence="2">NRPS-like protein biosynthetic cluster</fullName>
    </submittedName>
</protein>
<dbReference type="GO" id="GO:0016878">
    <property type="term" value="F:acid-thiol ligase activity"/>
    <property type="evidence" value="ECO:0007669"/>
    <property type="project" value="UniProtKB-ARBA"/>
</dbReference>
<dbReference type="PROSITE" id="PS00455">
    <property type="entry name" value="AMP_BINDING"/>
    <property type="match status" value="1"/>
</dbReference>
<accession>A0A9W9Q0F0</accession>
<dbReference type="InterPro" id="IPR000873">
    <property type="entry name" value="AMP-dep_synth/lig_dom"/>
</dbReference>
<dbReference type="PANTHER" id="PTHR43767">
    <property type="entry name" value="LONG-CHAIN-FATTY-ACID--COA LIGASE"/>
    <property type="match status" value="1"/>
</dbReference>
<keyword evidence="3" id="KW-1185">Reference proteome</keyword>
<dbReference type="Gene3D" id="3.30.300.30">
    <property type="match status" value="1"/>
</dbReference>
<dbReference type="InterPro" id="IPR050237">
    <property type="entry name" value="ATP-dep_AMP-bd_enzyme"/>
</dbReference>
<dbReference type="SUPFAM" id="SSF56801">
    <property type="entry name" value="Acetyl-CoA synthetase-like"/>
    <property type="match status" value="1"/>
</dbReference>
<dbReference type="PANTHER" id="PTHR43767:SF1">
    <property type="entry name" value="NONRIBOSOMAL PEPTIDE SYNTHASE PES1 (EUROFUNG)-RELATED"/>
    <property type="match status" value="1"/>
</dbReference>
<dbReference type="EMBL" id="JAPZBO010000005">
    <property type="protein sequence ID" value="KAJ5316072.1"/>
    <property type="molecule type" value="Genomic_DNA"/>
</dbReference>
<gene>
    <name evidence="2" type="ORF">N7476_006379</name>
</gene>
<evidence type="ECO:0000313" key="2">
    <source>
        <dbReference type="EMBL" id="KAJ5316072.1"/>
    </source>
</evidence>
<dbReference type="InterPro" id="IPR042099">
    <property type="entry name" value="ANL_N_sf"/>
</dbReference>
<dbReference type="Pfam" id="PF00501">
    <property type="entry name" value="AMP-binding"/>
    <property type="match status" value="1"/>
</dbReference>
<organism evidence="2 3">
    <name type="scientific">Penicillium atrosanguineum</name>
    <dbReference type="NCBI Taxonomy" id="1132637"/>
    <lineage>
        <taxon>Eukaryota</taxon>
        <taxon>Fungi</taxon>
        <taxon>Dikarya</taxon>
        <taxon>Ascomycota</taxon>
        <taxon>Pezizomycotina</taxon>
        <taxon>Eurotiomycetes</taxon>
        <taxon>Eurotiomycetidae</taxon>
        <taxon>Eurotiales</taxon>
        <taxon>Aspergillaceae</taxon>
        <taxon>Penicillium</taxon>
    </lineage>
</organism>
<reference evidence="2" key="2">
    <citation type="journal article" date="2023" name="IMA Fungus">
        <title>Comparative genomic study of the Penicillium genus elucidates a diverse pangenome and 15 lateral gene transfer events.</title>
        <authorList>
            <person name="Petersen C."/>
            <person name="Sorensen T."/>
            <person name="Nielsen M.R."/>
            <person name="Sondergaard T.E."/>
            <person name="Sorensen J.L."/>
            <person name="Fitzpatrick D.A."/>
            <person name="Frisvad J.C."/>
            <person name="Nielsen K.L."/>
        </authorList>
    </citation>
    <scope>NUCLEOTIDE SEQUENCE</scope>
    <source>
        <strain evidence="2">IBT 21472</strain>
    </source>
</reference>